<organism evidence="7 8">
    <name type="scientific">Rhizobium rhizogenes (strain K84 / ATCC BAA-868)</name>
    <name type="common">Agrobacterium radiobacter</name>
    <dbReference type="NCBI Taxonomy" id="311403"/>
    <lineage>
        <taxon>Bacteria</taxon>
        <taxon>Pseudomonadati</taxon>
        <taxon>Pseudomonadota</taxon>
        <taxon>Alphaproteobacteria</taxon>
        <taxon>Hyphomicrobiales</taxon>
        <taxon>Rhizobiaceae</taxon>
        <taxon>Rhizobium/Agrobacterium group</taxon>
        <taxon>Rhizobium</taxon>
    </lineage>
</organism>
<evidence type="ECO:0000259" key="5">
    <source>
        <dbReference type="Pfam" id="PF04542"/>
    </source>
</evidence>
<evidence type="ECO:0000256" key="3">
    <source>
        <dbReference type="ARBA" id="ARBA00023082"/>
    </source>
</evidence>
<name>B9JB25_RHIR8</name>
<feature type="domain" description="RNA polymerase sigma-70 region 2" evidence="5">
    <location>
        <begin position="36"/>
        <end position="95"/>
    </location>
</feature>
<gene>
    <name evidence="7" type="ordered locus">Arad_4064</name>
</gene>
<dbReference type="HOGENOM" id="CLU_047691_1_4_5"/>
<dbReference type="NCBIfam" id="TIGR02937">
    <property type="entry name" value="sigma70-ECF"/>
    <property type="match status" value="1"/>
</dbReference>
<dbReference type="GO" id="GO:0006352">
    <property type="term" value="P:DNA-templated transcription initiation"/>
    <property type="evidence" value="ECO:0007669"/>
    <property type="project" value="InterPro"/>
</dbReference>
<feature type="domain" description="RNA polymerase sigma factor 70 region 4 type 2" evidence="6">
    <location>
        <begin position="131"/>
        <end position="175"/>
    </location>
</feature>
<dbReference type="InterPro" id="IPR013324">
    <property type="entry name" value="RNA_pol_sigma_r3/r4-like"/>
</dbReference>
<keyword evidence="3" id="KW-0731">Sigma factor</keyword>
<keyword evidence="2" id="KW-0805">Transcription regulation</keyword>
<sequence length="199" mass="22613">MQKIFAGPWNKIGSASVYWGMERNKRTFDVLGQLGSLRRYARSLVRNADEAEDLVHDALVKAYERKASFRRGANLRTWLLSILHNAHIDRLRQKRSLNRRHEEAAVEFEPALPASQDHVVRLSQVRDAFFNLPEEQREALHLVAIEDLSYQEAASALGIPMGTLMSRIARARASLRSFEETAPKISHLRLIDGGGNENN</sequence>
<dbReference type="InterPro" id="IPR013325">
    <property type="entry name" value="RNA_pol_sigma_r2"/>
</dbReference>
<evidence type="ECO:0000313" key="7">
    <source>
        <dbReference type="EMBL" id="ACM27859.1"/>
    </source>
</evidence>
<dbReference type="InterPro" id="IPR039425">
    <property type="entry name" value="RNA_pol_sigma-70-like"/>
</dbReference>
<dbReference type="GO" id="GO:0016987">
    <property type="term" value="F:sigma factor activity"/>
    <property type="evidence" value="ECO:0007669"/>
    <property type="project" value="UniProtKB-KW"/>
</dbReference>
<dbReference type="EMBL" id="CP000628">
    <property type="protein sequence ID" value="ACM27859.1"/>
    <property type="molecule type" value="Genomic_DNA"/>
</dbReference>
<dbReference type="Gene3D" id="1.10.10.10">
    <property type="entry name" value="Winged helix-like DNA-binding domain superfamily/Winged helix DNA-binding domain"/>
    <property type="match status" value="1"/>
</dbReference>
<dbReference type="InterPro" id="IPR014284">
    <property type="entry name" value="RNA_pol_sigma-70_dom"/>
</dbReference>
<proteinExistence type="inferred from homology"/>
<dbReference type="AlphaFoldDB" id="B9JB25"/>
<dbReference type="eggNOG" id="COG1595">
    <property type="taxonomic scope" value="Bacteria"/>
</dbReference>
<evidence type="ECO:0000313" key="8">
    <source>
        <dbReference type="Proteomes" id="UP000001600"/>
    </source>
</evidence>
<dbReference type="KEGG" id="ara:Arad_4064"/>
<evidence type="ECO:0000259" key="6">
    <source>
        <dbReference type="Pfam" id="PF08281"/>
    </source>
</evidence>
<dbReference type="STRING" id="311403.Arad_4064"/>
<dbReference type="PANTHER" id="PTHR43133:SF25">
    <property type="entry name" value="RNA POLYMERASE SIGMA FACTOR RFAY-RELATED"/>
    <property type="match status" value="1"/>
</dbReference>
<evidence type="ECO:0000256" key="2">
    <source>
        <dbReference type="ARBA" id="ARBA00023015"/>
    </source>
</evidence>
<dbReference type="Gene3D" id="1.10.1740.10">
    <property type="match status" value="1"/>
</dbReference>
<dbReference type="SUPFAM" id="SSF88659">
    <property type="entry name" value="Sigma3 and sigma4 domains of RNA polymerase sigma factors"/>
    <property type="match status" value="1"/>
</dbReference>
<dbReference type="PANTHER" id="PTHR43133">
    <property type="entry name" value="RNA POLYMERASE ECF-TYPE SIGMA FACTO"/>
    <property type="match status" value="1"/>
</dbReference>
<dbReference type="InterPro" id="IPR013249">
    <property type="entry name" value="RNA_pol_sigma70_r4_t2"/>
</dbReference>
<protein>
    <submittedName>
        <fullName evidence="7">Extracytoplasmic sigma factor protein</fullName>
    </submittedName>
</protein>
<dbReference type="Pfam" id="PF04542">
    <property type="entry name" value="Sigma70_r2"/>
    <property type="match status" value="1"/>
</dbReference>
<dbReference type="NCBIfam" id="NF009164">
    <property type="entry name" value="PRK12511.1"/>
    <property type="match status" value="1"/>
</dbReference>
<dbReference type="Proteomes" id="UP000001600">
    <property type="component" value="Chromosome 1"/>
</dbReference>
<comment type="similarity">
    <text evidence="1">Belongs to the sigma-70 factor family. ECF subfamily.</text>
</comment>
<dbReference type="Pfam" id="PF08281">
    <property type="entry name" value="Sigma70_r4_2"/>
    <property type="match status" value="1"/>
</dbReference>
<evidence type="ECO:0000256" key="4">
    <source>
        <dbReference type="ARBA" id="ARBA00023163"/>
    </source>
</evidence>
<evidence type="ECO:0000256" key="1">
    <source>
        <dbReference type="ARBA" id="ARBA00010641"/>
    </source>
</evidence>
<dbReference type="InterPro" id="IPR007627">
    <property type="entry name" value="RNA_pol_sigma70_r2"/>
</dbReference>
<dbReference type="SUPFAM" id="SSF88946">
    <property type="entry name" value="Sigma2 domain of RNA polymerase sigma factors"/>
    <property type="match status" value="1"/>
</dbReference>
<keyword evidence="4" id="KW-0804">Transcription</keyword>
<dbReference type="GO" id="GO:0003677">
    <property type="term" value="F:DNA binding"/>
    <property type="evidence" value="ECO:0007669"/>
    <property type="project" value="InterPro"/>
</dbReference>
<reference evidence="7 8" key="1">
    <citation type="journal article" date="2009" name="J. Bacteriol.">
        <title>Genome sequences of three Agrobacterium biovars help elucidate the evolution of multichromosome genomes in bacteria.</title>
        <authorList>
            <person name="Slater S.C."/>
            <person name="Goldman B.S."/>
            <person name="Goodner B."/>
            <person name="Setubal J.C."/>
            <person name="Farrand S.K."/>
            <person name="Nester E.W."/>
            <person name="Burr T.J."/>
            <person name="Banta L."/>
            <person name="Dickerman A.W."/>
            <person name="Paulsen I."/>
            <person name="Otten L."/>
            <person name="Suen G."/>
            <person name="Welch R."/>
            <person name="Almeida N.F."/>
            <person name="Arnold F."/>
            <person name="Burton O.T."/>
            <person name="Du Z."/>
            <person name="Ewing A."/>
            <person name="Godsy E."/>
            <person name="Heisel S."/>
            <person name="Houmiel K.L."/>
            <person name="Jhaveri J."/>
            <person name="Lu J."/>
            <person name="Miller N.M."/>
            <person name="Norton S."/>
            <person name="Chen Q."/>
            <person name="Phoolcharoen W."/>
            <person name="Ohlin V."/>
            <person name="Ondrusek D."/>
            <person name="Pride N."/>
            <person name="Stricklin S.L."/>
            <person name="Sun J."/>
            <person name="Wheeler C."/>
            <person name="Wilson L."/>
            <person name="Zhu H."/>
            <person name="Wood D.W."/>
        </authorList>
    </citation>
    <scope>NUCLEOTIDE SEQUENCE [LARGE SCALE GENOMIC DNA]</scope>
    <source>
        <strain evidence="8">K84 / ATCC BAA-868</strain>
    </source>
</reference>
<accession>B9JB25</accession>
<dbReference type="InterPro" id="IPR036388">
    <property type="entry name" value="WH-like_DNA-bd_sf"/>
</dbReference>
<dbReference type="CDD" id="cd06171">
    <property type="entry name" value="Sigma70_r4"/>
    <property type="match status" value="1"/>
</dbReference>